<gene>
    <name evidence="3" type="ORF">g.13415</name>
</gene>
<dbReference type="AlphaFoldDB" id="A0A1B6HNA2"/>
<evidence type="ECO:0000256" key="1">
    <source>
        <dbReference type="SAM" id="Coils"/>
    </source>
</evidence>
<evidence type="ECO:0000256" key="2">
    <source>
        <dbReference type="SAM" id="SignalP"/>
    </source>
</evidence>
<reference evidence="3" key="1">
    <citation type="submission" date="2015-11" db="EMBL/GenBank/DDBJ databases">
        <title>De novo transcriptome assembly of four potential Pierce s Disease insect vectors from Arizona vineyards.</title>
        <authorList>
            <person name="Tassone E.E."/>
        </authorList>
    </citation>
    <scope>NUCLEOTIDE SEQUENCE</scope>
</reference>
<dbReference type="EMBL" id="GECU01031550">
    <property type="protein sequence ID" value="JAS76156.1"/>
    <property type="molecule type" value="Transcribed_RNA"/>
</dbReference>
<evidence type="ECO:0008006" key="4">
    <source>
        <dbReference type="Google" id="ProtNLM"/>
    </source>
</evidence>
<accession>A0A1B6HNA2</accession>
<organism evidence="3">
    <name type="scientific">Homalodisca liturata</name>
    <dbReference type="NCBI Taxonomy" id="320908"/>
    <lineage>
        <taxon>Eukaryota</taxon>
        <taxon>Metazoa</taxon>
        <taxon>Ecdysozoa</taxon>
        <taxon>Arthropoda</taxon>
        <taxon>Hexapoda</taxon>
        <taxon>Insecta</taxon>
        <taxon>Pterygota</taxon>
        <taxon>Neoptera</taxon>
        <taxon>Paraneoptera</taxon>
        <taxon>Hemiptera</taxon>
        <taxon>Auchenorrhyncha</taxon>
        <taxon>Membracoidea</taxon>
        <taxon>Cicadellidae</taxon>
        <taxon>Cicadellinae</taxon>
        <taxon>Proconiini</taxon>
        <taxon>Homalodisca</taxon>
    </lineage>
</organism>
<proteinExistence type="predicted"/>
<feature type="chain" id="PRO_5008584447" description="Protein TsetseEP domain-containing protein" evidence="2">
    <location>
        <begin position="20"/>
        <end position="156"/>
    </location>
</feature>
<name>A0A1B6HNA2_9HEMI</name>
<feature type="signal peptide" evidence="2">
    <location>
        <begin position="1"/>
        <end position="19"/>
    </location>
</feature>
<keyword evidence="2" id="KW-0732">Signal</keyword>
<sequence>MTTYFIFPVVLLLAYPCQGFDKNYKYKTDIADDCIHSISTLANSYQAEHSSLLDSYTGPDAKKCKSQLSKQHLDSSLTNSLNAKVNAAEKEVKKMDNRAYQEKQKCGGDKACVKAVNSKYTGVFEKIEADYGKDISVMKNNSLQDIKIFMESCMDS</sequence>
<evidence type="ECO:0000313" key="3">
    <source>
        <dbReference type="EMBL" id="JAS76156.1"/>
    </source>
</evidence>
<keyword evidence="1" id="KW-0175">Coiled coil</keyword>
<protein>
    <recommendedName>
        <fullName evidence="4">Protein TsetseEP domain-containing protein</fullName>
    </recommendedName>
</protein>
<feature type="coiled-coil region" evidence="1">
    <location>
        <begin position="78"/>
        <end position="105"/>
    </location>
</feature>